<protein>
    <submittedName>
        <fullName evidence="1">Putative diacylglycerol O-acyltransferase tgs1 domain protein</fullName>
    </submittedName>
</protein>
<proteinExistence type="predicted"/>
<organism evidence="1">
    <name type="scientific">Mycobacterium xenopi 4042</name>
    <dbReference type="NCBI Taxonomy" id="1299334"/>
    <lineage>
        <taxon>Bacteria</taxon>
        <taxon>Bacillati</taxon>
        <taxon>Actinomycetota</taxon>
        <taxon>Actinomycetes</taxon>
        <taxon>Mycobacteriales</taxon>
        <taxon>Mycobacteriaceae</taxon>
        <taxon>Mycobacterium</taxon>
    </lineage>
</organism>
<dbReference type="AlphaFoldDB" id="X8DZA7"/>
<name>X8DZA7_MYCXE</name>
<dbReference type="EMBL" id="JAOB01000011">
    <property type="protein sequence ID" value="EUA73281.1"/>
    <property type="molecule type" value="Genomic_DNA"/>
</dbReference>
<accession>X8DZA7</accession>
<evidence type="ECO:0000313" key="1">
    <source>
        <dbReference type="EMBL" id="EUA73281.1"/>
    </source>
</evidence>
<comment type="caution">
    <text evidence="1">The sequence shown here is derived from an EMBL/GenBank/DDBJ whole genome shotgun (WGS) entry which is preliminary data.</text>
</comment>
<reference evidence="1" key="1">
    <citation type="submission" date="2014-01" db="EMBL/GenBank/DDBJ databases">
        <authorList>
            <person name="Brown-Elliot B."/>
            <person name="Wallace R."/>
            <person name="Lenaerts A."/>
            <person name="Ordway D."/>
            <person name="DeGroote M.A."/>
            <person name="Parker T."/>
            <person name="Sizemore C."/>
            <person name="Tallon L.J."/>
            <person name="Sadzewicz L.K."/>
            <person name="Sengamalay N."/>
            <person name="Fraser C.M."/>
            <person name="Hine E."/>
            <person name="Shefchek K.A."/>
            <person name="Das S.P."/>
            <person name="Tettelin H."/>
        </authorList>
    </citation>
    <scope>NUCLEOTIDE SEQUENCE [LARGE SCALE GENOMIC DNA]</scope>
    <source>
        <strain evidence="1">4042</strain>
    </source>
</reference>
<dbReference type="GO" id="GO:0016746">
    <property type="term" value="F:acyltransferase activity"/>
    <property type="evidence" value="ECO:0007669"/>
    <property type="project" value="UniProtKB-KW"/>
</dbReference>
<dbReference type="PATRIC" id="fig|1299334.3.peg.950"/>
<keyword evidence="1" id="KW-0808">Transferase</keyword>
<keyword evidence="1" id="KW-0012">Acyltransferase</keyword>
<sequence length="103" mass="11232">MNQLTTLDASFLHAEDADPRANLAIGGLAVIDGPIPDHDLLMSTLARRIGRCPALPSGYAYARSTWAHRNGSKTRDSISPTMCDALRYRGRVRTRSCYGLSPT</sequence>
<gene>
    <name evidence="1" type="ORF">I553_9437</name>
</gene>